<dbReference type="STRING" id="198616.SAMN05216193_10141"/>
<evidence type="ECO:0000313" key="3">
    <source>
        <dbReference type="EMBL" id="SDN08030.1"/>
    </source>
</evidence>
<evidence type="ECO:0000259" key="2">
    <source>
        <dbReference type="Pfam" id="PF18073"/>
    </source>
</evidence>
<sequence length="381" mass="42924">MPGVLGGVLFLLALLVGWWMGRRSRRYPGQDSSQALRERIRRIHEVLDKQPDEELARLSQGLALTGETLTSHAQIGNLYRRRGDIESAIQIHQELLDKVGNDLAEIARLRLELARDFLAAGLVDRAEQLLDEVARSEEPSVSFAALEELRRICEREKDWSRAIELTERLTESNPKLKSTLANYCCELAQEKSREKPEMARDLLLQARRTDPHCIRAVLMCLDLELGVRNLNAAAALLNELVRNKEGFIREMVPILARHDAQGDPAVLGLLRRLAEESGASPSLLALLARLDATNADRWQARLLERVREQPSWPGMIGCLDVSEGADGDPAFFPNIRPIISALHKGMPRYRCTGCGFFGRELHWQCPGCHAWDTLRPLTSPW</sequence>
<dbReference type="GO" id="GO:0046872">
    <property type="term" value="F:metal ion binding"/>
    <property type="evidence" value="ECO:0007669"/>
    <property type="project" value="UniProtKB-KW"/>
</dbReference>
<feature type="domain" description="LapB rubredoxin metal binding" evidence="2">
    <location>
        <begin position="349"/>
        <end position="376"/>
    </location>
</feature>
<dbReference type="Pfam" id="PF18073">
    <property type="entry name" value="Zn_ribbon_LapB"/>
    <property type="match status" value="1"/>
</dbReference>
<proteinExistence type="predicted"/>
<dbReference type="AlphaFoldDB" id="A0A1G9YG72"/>
<dbReference type="SUPFAM" id="SSF48452">
    <property type="entry name" value="TPR-like"/>
    <property type="match status" value="1"/>
</dbReference>
<accession>A0A1G9YG72</accession>
<dbReference type="RefSeq" id="WP_169720269.1">
    <property type="nucleotide sequence ID" value="NZ_FNIJ01000001.1"/>
</dbReference>
<dbReference type="Proteomes" id="UP000242957">
    <property type="component" value="Unassembled WGS sequence"/>
</dbReference>
<reference evidence="4" key="1">
    <citation type="submission" date="2016-10" db="EMBL/GenBank/DDBJ databases">
        <authorList>
            <person name="Varghese N."/>
            <person name="Submissions S."/>
        </authorList>
    </citation>
    <scope>NUCLEOTIDE SEQUENCE [LARGE SCALE GENOMIC DNA]</scope>
    <source>
        <strain evidence="4">JCM 21621</strain>
    </source>
</reference>
<evidence type="ECO:0000256" key="1">
    <source>
        <dbReference type="ARBA" id="ARBA00022723"/>
    </source>
</evidence>
<organism evidence="3 4">
    <name type="scientific">Pseudomonas jinjuensis</name>
    <dbReference type="NCBI Taxonomy" id="198616"/>
    <lineage>
        <taxon>Bacteria</taxon>
        <taxon>Pseudomonadati</taxon>
        <taxon>Pseudomonadota</taxon>
        <taxon>Gammaproteobacteria</taxon>
        <taxon>Pseudomonadales</taxon>
        <taxon>Pseudomonadaceae</taxon>
        <taxon>Pseudomonas</taxon>
    </lineage>
</organism>
<protein>
    <submittedName>
        <fullName evidence="3">Lipopolysaccharide biosynthesis regulator YciM, contains six TPR domains and a predicted metal-binding C-terminal domain</fullName>
    </submittedName>
</protein>
<dbReference type="EMBL" id="FNIJ01000001">
    <property type="protein sequence ID" value="SDN08030.1"/>
    <property type="molecule type" value="Genomic_DNA"/>
</dbReference>
<evidence type="ECO:0000313" key="4">
    <source>
        <dbReference type="Proteomes" id="UP000242957"/>
    </source>
</evidence>
<keyword evidence="1" id="KW-0479">Metal-binding</keyword>
<name>A0A1G9YG72_9PSED</name>
<dbReference type="InterPro" id="IPR041166">
    <property type="entry name" value="Rubredoxin_2"/>
</dbReference>
<dbReference type="Gene3D" id="1.25.40.10">
    <property type="entry name" value="Tetratricopeptide repeat domain"/>
    <property type="match status" value="1"/>
</dbReference>
<dbReference type="InterPro" id="IPR011990">
    <property type="entry name" value="TPR-like_helical_dom_sf"/>
</dbReference>
<gene>
    <name evidence="3" type="ORF">SAMN05216193_10141</name>
</gene>
<keyword evidence="4" id="KW-1185">Reference proteome</keyword>